<dbReference type="EMBL" id="UINC01168943">
    <property type="protein sequence ID" value="SVD72239.1"/>
    <property type="molecule type" value="Genomic_DNA"/>
</dbReference>
<reference evidence="1" key="1">
    <citation type="submission" date="2018-05" db="EMBL/GenBank/DDBJ databases">
        <authorList>
            <person name="Lanie J.A."/>
            <person name="Ng W.-L."/>
            <person name="Kazmierczak K.M."/>
            <person name="Andrzejewski T.M."/>
            <person name="Davidsen T.M."/>
            <person name="Wayne K.J."/>
            <person name="Tettelin H."/>
            <person name="Glass J.I."/>
            <person name="Rusch D."/>
            <person name="Podicherti R."/>
            <person name="Tsui H.-C.T."/>
            <person name="Winkler M.E."/>
        </authorList>
    </citation>
    <scope>NUCLEOTIDE SEQUENCE</scope>
</reference>
<accession>A0A382XN27</accession>
<name>A0A382XN27_9ZZZZ</name>
<dbReference type="AlphaFoldDB" id="A0A382XN27"/>
<evidence type="ECO:0000313" key="1">
    <source>
        <dbReference type="EMBL" id="SVD72239.1"/>
    </source>
</evidence>
<sequence>MIHAYVTDAAAGWALPGSVQDASSKSIAAAAWTAQFYTTLPGSPASRLIHRVIDNVFVITLLCVKATLLCIRHGKSLEL</sequence>
<proteinExistence type="predicted"/>
<organism evidence="1">
    <name type="scientific">marine metagenome</name>
    <dbReference type="NCBI Taxonomy" id="408172"/>
    <lineage>
        <taxon>unclassified sequences</taxon>
        <taxon>metagenomes</taxon>
        <taxon>ecological metagenomes</taxon>
    </lineage>
</organism>
<protein>
    <submittedName>
        <fullName evidence="1">Uncharacterized protein</fullName>
    </submittedName>
</protein>
<gene>
    <name evidence="1" type="ORF">METZ01_LOCUS425093</name>
</gene>